<evidence type="ECO:0000313" key="2">
    <source>
        <dbReference type="EMBL" id="SCW80408.1"/>
    </source>
</evidence>
<dbReference type="Proteomes" id="UP000198601">
    <property type="component" value="Unassembled WGS sequence"/>
</dbReference>
<organism evidence="2 3">
    <name type="scientific">Paenibacillus tianmuensis</name>
    <dbReference type="NCBI Taxonomy" id="624147"/>
    <lineage>
        <taxon>Bacteria</taxon>
        <taxon>Bacillati</taxon>
        <taxon>Bacillota</taxon>
        <taxon>Bacilli</taxon>
        <taxon>Bacillales</taxon>
        <taxon>Paenibacillaceae</taxon>
        <taxon>Paenibacillus</taxon>
    </lineage>
</organism>
<keyword evidence="1" id="KW-0812">Transmembrane</keyword>
<feature type="transmembrane region" description="Helical" evidence="1">
    <location>
        <begin position="229"/>
        <end position="254"/>
    </location>
</feature>
<evidence type="ECO:0008006" key="4">
    <source>
        <dbReference type="Google" id="ProtNLM"/>
    </source>
</evidence>
<proteinExistence type="predicted"/>
<evidence type="ECO:0000313" key="3">
    <source>
        <dbReference type="Proteomes" id="UP000198601"/>
    </source>
</evidence>
<reference evidence="3" key="1">
    <citation type="submission" date="2016-10" db="EMBL/GenBank/DDBJ databases">
        <authorList>
            <person name="Varghese N."/>
            <person name="Submissions S."/>
        </authorList>
    </citation>
    <scope>NUCLEOTIDE SEQUENCE [LARGE SCALE GENOMIC DNA]</scope>
    <source>
        <strain evidence="3">CGMCC 1.8946</strain>
    </source>
</reference>
<feature type="transmembrane region" description="Helical" evidence="1">
    <location>
        <begin position="178"/>
        <end position="202"/>
    </location>
</feature>
<keyword evidence="1" id="KW-1133">Transmembrane helix</keyword>
<dbReference type="EMBL" id="FMTT01000051">
    <property type="protein sequence ID" value="SCW80408.1"/>
    <property type="molecule type" value="Genomic_DNA"/>
</dbReference>
<dbReference type="AlphaFoldDB" id="A0A1G4TGC8"/>
<gene>
    <name evidence="2" type="ORF">SAMN04487970_105145</name>
</gene>
<keyword evidence="3" id="KW-1185">Reference proteome</keyword>
<feature type="transmembrane region" description="Helical" evidence="1">
    <location>
        <begin position="26"/>
        <end position="47"/>
    </location>
</feature>
<dbReference type="RefSeq" id="WP_245719796.1">
    <property type="nucleotide sequence ID" value="NZ_FMTT01000051.1"/>
</dbReference>
<sequence length="375" mass="43018">MNIATSKRKDEDAAVRICIHECKKAFTAPILITLMVLFSAFNLFFIFSNSNTRDELKVANELAKTYDTRITDEALLQLEKDLKTDIARPHGSDGPALSQLQLKTMYRKMAQSIDSEYARIDWNKIAKFEIRKYKLSGIAAERLTEEYGRLSQRFEELKENGEHKTWFFAGKPYRMHSFLFASVFRMIIFESLLLIGLTTAFITNYEFENKTFLVAYSTRRGRSLMIDKLAASLLTAAGMVTVIAAVTLGAYFSVFDYSHLWNSPISSAFNWEGRVDTLPYVSWWNVSFAAYLSGSILLLYVCMLLLSAMVFFHFDGCEKQLFRFFSLCDAVCSSFACTRNHAHVFKHDFHCGIQSFRSAHESAFMVYGQRRVNDV</sequence>
<feature type="transmembrane region" description="Helical" evidence="1">
    <location>
        <begin position="288"/>
        <end position="314"/>
    </location>
</feature>
<dbReference type="STRING" id="624147.SAMN04487970_105145"/>
<keyword evidence="1" id="KW-0472">Membrane</keyword>
<name>A0A1G4TGC8_9BACL</name>
<evidence type="ECO:0000256" key="1">
    <source>
        <dbReference type="SAM" id="Phobius"/>
    </source>
</evidence>
<accession>A0A1G4TGC8</accession>
<protein>
    <recommendedName>
        <fullName evidence="4">ABC-2 family transporter protein</fullName>
    </recommendedName>
</protein>